<dbReference type="SUPFAM" id="SSF51182">
    <property type="entry name" value="RmlC-like cupins"/>
    <property type="match status" value="1"/>
</dbReference>
<dbReference type="PANTHER" id="PTHR31189:SF41">
    <property type="entry name" value="VICILIN C72"/>
    <property type="match status" value="1"/>
</dbReference>
<organism evidence="1 2">
    <name type="scientific">Quillaja saponaria</name>
    <name type="common">Soap bark tree</name>
    <dbReference type="NCBI Taxonomy" id="32244"/>
    <lineage>
        <taxon>Eukaryota</taxon>
        <taxon>Viridiplantae</taxon>
        <taxon>Streptophyta</taxon>
        <taxon>Embryophyta</taxon>
        <taxon>Tracheophyta</taxon>
        <taxon>Spermatophyta</taxon>
        <taxon>Magnoliopsida</taxon>
        <taxon>eudicotyledons</taxon>
        <taxon>Gunneridae</taxon>
        <taxon>Pentapetalae</taxon>
        <taxon>rosids</taxon>
        <taxon>fabids</taxon>
        <taxon>Fabales</taxon>
        <taxon>Quillajaceae</taxon>
        <taxon>Quillaja</taxon>
    </lineage>
</organism>
<dbReference type="AlphaFoldDB" id="A0AAD7QEF5"/>
<accession>A0AAD7QEF5</accession>
<dbReference type="InterPro" id="IPR011051">
    <property type="entry name" value="RmlC_Cupin_sf"/>
</dbReference>
<dbReference type="InterPro" id="IPR050253">
    <property type="entry name" value="Seed_Storage-Functional"/>
</dbReference>
<keyword evidence="2" id="KW-1185">Reference proteome</keyword>
<gene>
    <name evidence="1" type="ORF">O6P43_003334</name>
</gene>
<dbReference type="CDD" id="cd02244">
    <property type="entry name" value="cupin_7S_vicilin-like_N"/>
    <property type="match status" value="1"/>
</dbReference>
<reference evidence="1" key="1">
    <citation type="journal article" date="2023" name="Science">
        <title>Elucidation of the pathway for biosynthesis of saponin adjuvants from the soapbark tree.</title>
        <authorList>
            <person name="Reed J."/>
            <person name="Orme A."/>
            <person name="El-Demerdash A."/>
            <person name="Owen C."/>
            <person name="Martin L.B.B."/>
            <person name="Misra R.C."/>
            <person name="Kikuchi S."/>
            <person name="Rejzek M."/>
            <person name="Martin A.C."/>
            <person name="Harkess A."/>
            <person name="Leebens-Mack J."/>
            <person name="Louveau T."/>
            <person name="Stephenson M.J."/>
            <person name="Osbourn A."/>
        </authorList>
    </citation>
    <scope>NUCLEOTIDE SEQUENCE</scope>
    <source>
        <strain evidence="1">S10</strain>
    </source>
</reference>
<evidence type="ECO:0000313" key="1">
    <source>
        <dbReference type="EMBL" id="KAJ7980006.1"/>
    </source>
</evidence>
<dbReference type="EMBL" id="JARAOO010000002">
    <property type="protein sequence ID" value="KAJ7980006.1"/>
    <property type="molecule type" value="Genomic_DNA"/>
</dbReference>
<dbReference type="Gene3D" id="2.60.120.10">
    <property type="entry name" value="Jelly Rolls"/>
    <property type="match status" value="1"/>
</dbReference>
<dbReference type="Proteomes" id="UP001163823">
    <property type="component" value="Chromosome 2"/>
</dbReference>
<comment type="caution">
    <text evidence="1">The sequence shown here is derived from an EMBL/GenBank/DDBJ whole genome shotgun (WGS) entry which is preliminary data.</text>
</comment>
<dbReference type="PANTHER" id="PTHR31189">
    <property type="entry name" value="OS03G0336100 PROTEIN-RELATED"/>
    <property type="match status" value="1"/>
</dbReference>
<evidence type="ECO:0000313" key="2">
    <source>
        <dbReference type="Proteomes" id="UP001163823"/>
    </source>
</evidence>
<dbReference type="KEGG" id="qsa:O6P43_003334"/>
<dbReference type="InterPro" id="IPR014710">
    <property type="entry name" value="RmlC-like_jellyroll"/>
</dbReference>
<sequence length="327" mass="36766">MLIEIAGKPTITYVSHRNSRESFNLEPADVLIIPAGSLTFVINQENEETLRIANLDKPLNNPVEFQHFFASGRENPESCYRVFSTDILEASFNTPREELERTLFGEQRQRKVGEGRQGEIIRASEEQIRALSQQASSTSRREGRPTEFSRPINLRSLKTYYSNEFGQFFEVWPEEFAQFRELICLSVSLISNKNLNSFAKYLRMAKLLPSSPMLLFLAFCSVNVMVLLQLQLQNVDADNCEVSFLGGGCPDNKLCLETCRPCYKGIGWVDAFCLNDFGGLPIGDRCVCRFRDGAPCPPFDGCRPPKPPAVSDQAAVVNVTRLVTLGE</sequence>
<protein>
    <submittedName>
        <fullName evidence="1">Vicilin-like protein</fullName>
    </submittedName>
</protein>
<name>A0AAD7QEF5_QUISA</name>
<dbReference type="Gene3D" id="2.60.120.1450">
    <property type="match status" value="1"/>
</dbReference>
<proteinExistence type="predicted"/>